<dbReference type="GO" id="GO:0005975">
    <property type="term" value="P:carbohydrate metabolic process"/>
    <property type="evidence" value="ECO:0007669"/>
    <property type="project" value="InterPro"/>
</dbReference>
<proteinExistence type="predicted"/>
<protein>
    <submittedName>
        <fullName evidence="3">Trehalose and maltose hydrolase (Possible phosphorylase)</fullName>
    </submittedName>
</protein>
<keyword evidence="3" id="KW-0378">Hydrolase</keyword>
<dbReference type="InterPro" id="IPR012341">
    <property type="entry name" value="6hp_glycosidase-like_sf"/>
</dbReference>
<evidence type="ECO:0000313" key="4">
    <source>
        <dbReference type="Proteomes" id="UP000242415"/>
    </source>
</evidence>
<dbReference type="Proteomes" id="UP000242415">
    <property type="component" value="Unassembled WGS sequence"/>
</dbReference>
<dbReference type="Pfam" id="PF03632">
    <property type="entry name" value="Glyco_hydro_65m"/>
    <property type="match status" value="1"/>
</dbReference>
<feature type="domain" description="Glycoside hydrolase family 65 N-terminal" evidence="2">
    <location>
        <begin position="22"/>
        <end position="231"/>
    </location>
</feature>
<sequence length="689" mass="75956">MIQPNSPDPIHSWEPGYTPAFVSNGVVGLRVCPIPLLSGVTTVNGFVGMDRETGVEGFAQTPYPLAGDLRINGVSLSQSPERATLREQRYDFSCGELHTRFHFDGDGAGAEVNSVMFCSRTRPPVVVHRLQFHVDQDCQLEIAAGLDPQGVLGRWLEPPRCPPDHVRNIDCVTQWGSHGDMGSLGLAYGTDFRGTDQAVRRFSEQTGGQTFTTYAVRAEAGRRYELRQFTSLVPDAWHERPLHEAARLLTAAVSAGGDDLRADNRRAWEELWCGRPTLVGAPPQWQGIIDAAFFYLHSSANRSAPASTHLFGLSSWPDYHYYRGHVMWDVPAFAVPPLLLSSPESARSLITYRYAKLCGAFANAAARGYTGAQFPWESSPSKGEEAAPVEVPHSYTEEHVSMDVALEFANYVHATGDRGFAADFAWPVMSSVARWLDSRVEHTARGYELRGVNGIAETETTVDNNAFVNCSAVLALRETVALGRSLGQTVDEHWESIADHLVLPIDPETRVIRNHDRHDPCEDKGETPEGAAVLFPLGYPVDAETERATLEFHLRSADRYVGAPMLSPMLGVYAAWLGDRGRAYELFERGYASFVVPPFAMATEFSPARYPDKPRAVPFTANLGGMLAACYYGLCGMRLNDGDPATWCERSIMMPCVGESIHVERMWVRGRPAALTAEDGAERARITFL</sequence>
<dbReference type="InterPro" id="IPR008928">
    <property type="entry name" value="6-hairpin_glycosidase_sf"/>
</dbReference>
<gene>
    <name evidence="3" type="ORF">SAMN05444365_106143</name>
</gene>
<dbReference type="OrthoDB" id="9816160at2"/>
<evidence type="ECO:0000259" key="2">
    <source>
        <dbReference type="Pfam" id="PF03636"/>
    </source>
</evidence>
<keyword evidence="4" id="KW-1185">Reference proteome</keyword>
<dbReference type="InterPro" id="IPR037018">
    <property type="entry name" value="GH65_N"/>
</dbReference>
<dbReference type="Pfam" id="PF03636">
    <property type="entry name" value="Glyco_hydro_65N"/>
    <property type="match status" value="1"/>
</dbReference>
<dbReference type="InterPro" id="IPR005195">
    <property type="entry name" value="Glyco_hydro_65_M"/>
</dbReference>
<name>A0A1H3QUC6_9ACTN</name>
<dbReference type="AlphaFoldDB" id="A0A1H3QUC6"/>
<dbReference type="STRING" id="405436.SAMN05444365_106143"/>
<dbReference type="PANTHER" id="PTHR11051">
    <property type="entry name" value="GLYCOSYL HYDROLASE-RELATED"/>
    <property type="match status" value="1"/>
</dbReference>
<dbReference type="Gene3D" id="1.50.10.10">
    <property type="match status" value="1"/>
</dbReference>
<organism evidence="3 4">
    <name type="scientific">Micromonospora pattaloongensis</name>
    <dbReference type="NCBI Taxonomy" id="405436"/>
    <lineage>
        <taxon>Bacteria</taxon>
        <taxon>Bacillati</taxon>
        <taxon>Actinomycetota</taxon>
        <taxon>Actinomycetes</taxon>
        <taxon>Micromonosporales</taxon>
        <taxon>Micromonosporaceae</taxon>
        <taxon>Micromonospora</taxon>
    </lineage>
</organism>
<dbReference type="EMBL" id="FNPH01000006">
    <property type="protein sequence ID" value="SDZ17192.1"/>
    <property type="molecule type" value="Genomic_DNA"/>
</dbReference>
<dbReference type="Gene3D" id="2.70.98.40">
    <property type="entry name" value="Glycoside hydrolase, family 65, N-terminal domain"/>
    <property type="match status" value="1"/>
</dbReference>
<dbReference type="SUPFAM" id="SSF48208">
    <property type="entry name" value="Six-hairpin glycosidases"/>
    <property type="match status" value="1"/>
</dbReference>
<evidence type="ECO:0000259" key="1">
    <source>
        <dbReference type="Pfam" id="PF03632"/>
    </source>
</evidence>
<dbReference type="GO" id="GO:0004553">
    <property type="term" value="F:hydrolase activity, hydrolyzing O-glycosyl compounds"/>
    <property type="evidence" value="ECO:0007669"/>
    <property type="project" value="TreeGrafter"/>
</dbReference>
<evidence type="ECO:0000313" key="3">
    <source>
        <dbReference type="EMBL" id="SDZ17192.1"/>
    </source>
</evidence>
<accession>A0A1H3QUC6</accession>
<dbReference type="InterPro" id="IPR005196">
    <property type="entry name" value="Glyco_hydro_65_N"/>
</dbReference>
<dbReference type="RefSeq" id="WP_091558663.1">
    <property type="nucleotide sequence ID" value="NZ_FNPH01000006.1"/>
</dbReference>
<feature type="domain" description="Glycoside hydrolase family 65 central catalytic" evidence="1">
    <location>
        <begin position="322"/>
        <end position="517"/>
    </location>
</feature>
<dbReference type="PANTHER" id="PTHR11051:SF8">
    <property type="entry name" value="PROTEIN-GLUCOSYLGALACTOSYLHYDROXYLYSINE GLUCOSIDASE"/>
    <property type="match status" value="1"/>
</dbReference>
<reference evidence="4" key="1">
    <citation type="submission" date="2016-10" db="EMBL/GenBank/DDBJ databases">
        <authorList>
            <person name="Varghese N."/>
            <person name="Submissions S."/>
        </authorList>
    </citation>
    <scope>NUCLEOTIDE SEQUENCE [LARGE SCALE GENOMIC DNA]</scope>
    <source>
        <strain evidence="4">DSM 45245</strain>
    </source>
</reference>